<feature type="compositionally biased region" description="Pro residues" evidence="1">
    <location>
        <begin position="595"/>
        <end position="611"/>
    </location>
</feature>
<feature type="compositionally biased region" description="Low complexity" evidence="1">
    <location>
        <begin position="351"/>
        <end position="363"/>
    </location>
</feature>
<feature type="region of interest" description="Disordered" evidence="1">
    <location>
        <begin position="242"/>
        <end position="290"/>
    </location>
</feature>
<gene>
    <name evidence="2" type="ORF">AMAG_00459</name>
</gene>
<feature type="region of interest" description="Disordered" evidence="1">
    <location>
        <begin position="688"/>
        <end position="756"/>
    </location>
</feature>
<dbReference type="AlphaFoldDB" id="A0A0L0RWL6"/>
<keyword evidence="3" id="KW-1185">Reference proteome</keyword>
<dbReference type="VEuPathDB" id="FungiDB:AMAG_00459"/>
<feature type="compositionally biased region" description="Low complexity" evidence="1">
    <location>
        <begin position="550"/>
        <end position="594"/>
    </location>
</feature>
<feature type="compositionally biased region" description="Pro residues" evidence="1">
    <location>
        <begin position="327"/>
        <end position="350"/>
    </location>
</feature>
<feature type="compositionally biased region" description="Low complexity" evidence="1">
    <location>
        <begin position="481"/>
        <end position="496"/>
    </location>
</feature>
<proteinExistence type="predicted"/>
<feature type="region of interest" description="Disordered" evidence="1">
    <location>
        <begin position="1"/>
        <end position="22"/>
    </location>
</feature>
<dbReference type="OrthoDB" id="5596898at2759"/>
<feature type="region of interest" description="Disordered" evidence="1">
    <location>
        <begin position="323"/>
        <end position="419"/>
    </location>
</feature>
<protein>
    <submittedName>
        <fullName evidence="2">Uncharacterized protein</fullName>
    </submittedName>
</protein>
<feature type="compositionally biased region" description="Basic and acidic residues" evidence="1">
    <location>
        <begin position="455"/>
        <end position="467"/>
    </location>
</feature>
<feature type="compositionally biased region" description="Acidic residues" evidence="1">
    <location>
        <begin position="509"/>
        <end position="520"/>
    </location>
</feature>
<reference evidence="2 3" key="1">
    <citation type="submission" date="2009-11" db="EMBL/GenBank/DDBJ databases">
        <title>Annotation of Allomyces macrogynus ATCC 38327.</title>
        <authorList>
            <consortium name="The Broad Institute Genome Sequencing Platform"/>
            <person name="Russ C."/>
            <person name="Cuomo C."/>
            <person name="Burger G."/>
            <person name="Gray M.W."/>
            <person name="Holland P.W.H."/>
            <person name="King N."/>
            <person name="Lang F.B.F."/>
            <person name="Roger A.J."/>
            <person name="Ruiz-Trillo I."/>
            <person name="Young S.K."/>
            <person name="Zeng Q."/>
            <person name="Gargeya S."/>
            <person name="Fitzgerald M."/>
            <person name="Haas B."/>
            <person name="Abouelleil A."/>
            <person name="Alvarado L."/>
            <person name="Arachchi H.M."/>
            <person name="Berlin A."/>
            <person name="Chapman S.B."/>
            <person name="Gearin G."/>
            <person name="Goldberg J."/>
            <person name="Griggs A."/>
            <person name="Gujja S."/>
            <person name="Hansen M."/>
            <person name="Heiman D."/>
            <person name="Howarth C."/>
            <person name="Larimer J."/>
            <person name="Lui A."/>
            <person name="MacDonald P.J.P."/>
            <person name="McCowen C."/>
            <person name="Montmayeur A."/>
            <person name="Murphy C."/>
            <person name="Neiman D."/>
            <person name="Pearson M."/>
            <person name="Priest M."/>
            <person name="Roberts A."/>
            <person name="Saif S."/>
            <person name="Shea T."/>
            <person name="Sisk P."/>
            <person name="Stolte C."/>
            <person name="Sykes S."/>
            <person name="Wortman J."/>
            <person name="Nusbaum C."/>
            <person name="Birren B."/>
        </authorList>
    </citation>
    <scope>NUCLEOTIDE SEQUENCE [LARGE SCALE GENOMIC DNA]</scope>
    <source>
        <strain evidence="2 3">ATCC 38327</strain>
    </source>
</reference>
<name>A0A0L0RWL6_ALLM3</name>
<feature type="region of interest" description="Disordered" evidence="1">
    <location>
        <begin position="449"/>
        <end position="611"/>
    </location>
</feature>
<evidence type="ECO:0000256" key="1">
    <source>
        <dbReference type="SAM" id="MobiDB-lite"/>
    </source>
</evidence>
<dbReference type="Proteomes" id="UP000054350">
    <property type="component" value="Unassembled WGS sequence"/>
</dbReference>
<feature type="region of interest" description="Disordered" evidence="1">
    <location>
        <begin position="34"/>
        <end position="55"/>
    </location>
</feature>
<feature type="compositionally biased region" description="Low complexity" evidence="1">
    <location>
        <begin position="1089"/>
        <end position="1100"/>
    </location>
</feature>
<dbReference type="EMBL" id="GG745328">
    <property type="protein sequence ID" value="KNE54489.1"/>
    <property type="molecule type" value="Genomic_DNA"/>
</dbReference>
<feature type="region of interest" description="Disordered" evidence="1">
    <location>
        <begin position="1032"/>
        <end position="1129"/>
    </location>
</feature>
<sequence length="1129" mass="117547">MTHDQMYPPPLPPSLPPTPHGTVHCSATYDASGMSLPSYDMGPPQPSARMPRTAPHLRDQPPAPLIIADQRLGTAPPAIVPPPRPSQTRVWQLQLGQYELGERTHDLVLMCTNLGGTTPADESSGTWYMNPVDLGRLLCGEENLNPQLIADHRYQSALCLFPNSNTPHLDRAMVRQVAAAGEHHQLHALAQFTATELAQAADANARGVHRVFDRNVGVARTILREMRIMGAPSPFPVPGMLIAPHDSSAADTPVATGLTSPSYGAARLPPPPPPESPLRSPTAPGPSLPQQAMVAAGNQFVGDGSNPASAQRDPSVPALLYVQQPPESTPSAPPPPATASFVPPPPPPLPASAAVAASTTPEAKTGPETGGKRPRGSMSQGSGATPTRGGRTQGGRSRGPSMSEGNPRKRARIEVDENATAMDGVQAVVAATGVSSSTVRRLSVGHAALTVPSEQQREIQRIREEQQSRIAQQNKRTQTVTGAAGSAAAAATSEPTTPAPAEPAAPEEGPADELMEDSSESDSPPPPPPPAKRRGRPKKERPAAVNEASAAPAPAPALTPTLATLLTGPTAEDGDASANTPAPTLPAPRTLSPELLPPPVPAPGIIPELAPPPLPLMPIVSPPGGADAAASPPVIVEPASFGVRYPTAPHLSRPDFLNTSASASSPNLLYSAAPVVIPPLHVADTRQVETAPPPPVRRRISSSRLSATGSSRRHVPPPPPPPVPSAHDVAMNDTTPAHTDGQGSAPPPPPPPAAGIDALRTEFLAVMAAVFDSVTTGSQPVTQHLSPALMAALAPAETALVARIAPLEDRVRAVENSVNEQPTALADRVTAVEGQVRAVDRIAPLEQDLVVLRGTVADLGHSIARIDPLEVRLRAVEDNAASPAALAGLIVPLENRLSAIEKNAVDRAALAGRITPIEKRLEVMEGDLGVHLALAERIALLEKQVHDMKEGGADNVAAAVADHLDPLKAGLAALQVSHADLERTTKDKQTVTANDLKEHQHWAKDRCAALGHRVVTLENTVLNVINRTEALETRHAAPEPRVRAPEGAARDGDHAAASHQGGGARRPAVRYPPGDGEYDAANGQGGGARRAAARAVTPARSSFYGSAAHLSRKDDGSDGPQRRRGGRAE</sequence>
<evidence type="ECO:0000313" key="3">
    <source>
        <dbReference type="Proteomes" id="UP000054350"/>
    </source>
</evidence>
<evidence type="ECO:0000313" key="2">
    <source>
        <dbReference type="EMBL" id="KNE54489.1"/>
    </source>
</evidence>
<feature type="compositionally biased region" description="Pro residues" evidence="1">
    <location>
        <begin position="7"/>
        <end position="19"/>
    </location>
</feature>
<organism evidence="2 3">
    <name type="scientific">Allomyces macrogynus (strain ATCC 38327)</name>
    <name type="common">Allomyces javanicus var. macrogynus</name>
    <dbReference type="NCBI Taxonomy" id="578462"/>
    <lineage>
        <taxon>Eukaryota</taxon>
        <taxon>Fungi</taxon>
        <taxon>Fungi incertae sedis</taxon>
        <taxon>Blastocladiomycota</taxon>
        <taxon>Blastocladiomycetes</taxon>
        <taxon>Blastocladiales</taxon>
        <taxon>Blastocladiaceae</taxon>
        <taxon>Allomyces</taxon>
    </lineage>
</organism>
<reference evidence="3" key="2">
    <citation type="submission" date="2009-11" db="EMBL/GenBank/DDBJ databases">
        <title>The Genome Sequence of Allomyces macrogynus strain ATCC 38327.</title>
        <authorList>
            <consortium name="The Broad Institute Genome Sequencing Platform"/>
            <person name="Russ C."/>
            <person name="Cuomo C."/>
            <person name="Shea T."/>
            <person name="Young S.K."/>
            <person name="Zeng Q."/>
            <person name="Koehrsen M."/>
            <person name="Haas B."/>
            <person name="Borodovsky M."/>
            <person name="Guigo R."/>
            <person name="Alvarado L."/>
            <person name="Berlin A."/>
            <person name="Borenstein D."/>
            <person name="Chen Z."/>
            <person name="Engels R."/>
            <person name="Freedman E."/>
            <person name="Gellesch M."/>
            <person name="Goldberg J."/>
            <person name="Griggs A."/>
            <person name="Gujja S."/>
            <person name="Heiman D."/>
            <person name="Hepburn T."/>
            <person name="Howarth C."/>
            <person name="Jen D."/>
            <person name="Larson L."/>
            <person name="Lewis B."/>
            <person name="Mehta T."/>
            <person name="Park D."/>
            <person name="Pearson M."/>
            <person name="Roberts A."/>
            <person name="Saif S."/>
            <person name="Shenoy N."/>
            <person name="Sisk P."/>
            <person name="Stolte C."/>
            <person name="Sykes S."/>
            <person name="Walk T."/>
            <person name="White J."/>
            <person name="Yandava C."/>
            <person name="Burger G."/>
            <person name="Gray M.W."/>
            <person name="Holland P.W.H."/>
            <person name="King N."/>
            <person name="Lang F.B.F."/>
            <person name="Roger A.J."/>
            <person name="Ruiz-Trillo I."/>
            <person name="Lander E."/>
            <person name="Nusbaum C."/>
        </authorList>
    </citation>
    <scope>NUCLEOTIDE SEQUENCE [LARGE SCALE GENOMIC DNA]</scope>
    <source>
        <strain evidence="3">ATCC 38327</strain>
    </source>
</reference>
<feature type="compositionally biased region" description="Basic and acidic residues" evidence="1">
    <location>
        <begin position="1032"/>
        <end position="1056"/>
    </location>
</feature>
<accession>A0A0L0RWL6</accession>